<proteinExistence type="predicted"/>
<dbReference type="EMBL" id="JABBWM010000099">
    <property type="protein sequence ID" value="KAG2091036.1"/>
    <property type="molecule type" value="Genomic_DNA"/>
</dbReference>
<comment type="caution">
    <text evidence="1">The sequence shown here is derived from an EMBL/GenBank/DDBJ whole genome shotgun (WGS) entry which is preliminary data.</text>
</comment>
<evidence type="ECO:0000313" key="2">
    <source>
        <dbReference type="Proteomes" id="UP000823399"/>
    </source>
</evidence>
<dbReference type="AlphaFoldDB" id="A0A9P7JN39"/>
<evidence type="ECO:0000313" key="1">
    <source>
        <dbReference type="EMBL" id="KAG2091036.1"/>
    </source>
</evidence>
<sequence length="219" mass="24378">MQLPLILRIPETDRVRYYMIFLPISMKQSTTHPLVRSLRSLKAVLLSGLTTDVIYLHQPQYVWDTSNSSVTHTTSTTLEGFITGLRLWNISANCGISTLVVQEYAAMMMEAEIGAPREAAFFLPSEYAQDLGLSTKCIRASSWTVSVSIVIKDSTIGECPTTVTHHWGCQISDDQLAGAFSFIIGHGYDTPNHLSSRVNGTMSISTISWTKTSLTWYDF</sequence>
<keyword evidence="2" id="KW-1185">Reference proteome</keyword>
<dbReference type="Proteomes" id="UP000823399">
    <property type="component" value="Unassembled WGS sequence"/>
</dbReference>
<dbReference type="RefSeq" id="XP_041286421.1">
    <property type="nucleotide sequence ID" value="XM_041440698.1"/>
</dbReference>
<dbReference type="GeneID" id="64702957"/>
<gene>
    <name evidence="1" type="ORF">F5147DRAFT_764354</name>
</gene>
<organism evidence="1 2">
    <name type="scientific">Suillus discolor</name>
    <dbReference type="NCBI Taxonomy" id="1912936"/>
    <lineage>
        <taxon>Eukaryota</taxon>
        <taxon>Fungi</taxon>
        <taxon>Dikarya</taxon>
        <taxon>Basidiomycota</taxon>
        <taxon>Agaricomycotina</taxon>
        <taxon>Agaricomycetes</taxon>
        <taxon>Agaricomycetidae</taxon>
        <taxon>Boletales</taxon>
        <taxon>Suillineae</taxon>
        <taxon>Suillaceae</taxon>
        <taxon>Suillus</taxon>
    </lineage>
</organism>
<name>A0A9P7JN39_9AGAM</name>
<dbReference type="OrthoDB" id="3351168at2759"/>
<reference evidence="1" key="1">
    <citation type="journal article" date="2020" name="New Phytol.">
        <title>Comparative genomics reveals dynamic genome evolution in host specialist ectomycorrhizal fungi.</title>
        <authorList>
            <person name="Lofgren L.A."/>
            <person name="Nguyen N.H."/>
            <person name="Vilgalys R."/>
            <person name="Ruytinx J."/>
            <person name="Liao H.L."/>
            <person name="Branco S."/>
            <person name="Kuo A."/>
            <person name="LaButti K."/>
            <person name="Lipzen A."/>
            <person name="Andreopoulos W."/>
            <person name="Pangilinan J."/>
            <person name="Riley R."/>
            <person name="Hundley H."/>
            <person name="Na H."/>
            <person name="Barry K."/>
            <person name="Grigoriev I.V."/>
            <person name="Stajich J.E."/>
            <person name="Kennedy P.G."/>
        </authorList>
    </citation>
    <scope>NUCLEOTIDE SEQUENCE</scope>
    <source>
        <strain evidence="1">FC423</strain>
    </source>
</reference>
<protein>
    <submittedName>
        <fullName evidence="1">Uncharacterized protein</fullName>
    </submittedName>
</protein>
<accession>A0A9P7JN39</accession>